<gene>
    <name evidence="4" type="ORF">N0V87_009103</name>
</gene>
<keyword evidence="2" id="KW-0521">NADP</keyword>
<dbReference type="Gene3D" id="3.40.50.720">
    <property type="entry name" value="NAD(P)-binding Rossmann-like Domain"/>
    <property type="match status" value="1"/>
</dbReference>
<dbReference type="Pfam" id="PF00106">
    <property type="entry name" value="adh_short"/>
    <property type="match status" value="1"/>
</dbReference>
<name>A0A9W8WRT6_9PLEO</name>
<evidence type="ECO:0000256" key="2">
    <source>
        <dbReference type="ARBA" id="ARBA00022857"/>
    </source>
</evidence>
<sequence>MMFDPEKDIPDLSGRVYLVTGGTSGLGAGFISLIAAHSPAKIFLSGRSKTKADALISKVSSISPSTELVFLEADLSSLASVRHMAQAFLAASNRLDVLMCNAGIMATPPGLSKDGYEIQFATNHLGHALLIKLLLPTLLATAQQPSADVRIISMSSVAHTLTPKTGIEFNSLKTPQDGLGPLFQPSNFTRYGQSKLANLLYAKQLAIHHPQLLSASVHPGFVRTDMVAGASWKDRAIVAMASQENWTSVERGPWNQTWAATANRDELRNGAYYEPVGVDVQGSTKWVDDGVLGGRLWEWTQRELEAWVL</sequence>
<evidence type="ECO:0000256" key="3">
    <source>
        <dbReference type="ARBA" id="ARBA00023002"/>
    </source>
</evidence>
<dbReference type="PANTHER" id="PTHR24320:SF282">
    <property type="entry name" value="WW DOMAIN-CONTAINING OXIDOREDUCTASE"/>
    <property type="match status" value="1"/>
</dbReference>
<proteinExistence type="inferred from homology"/>
<dbReference type="EMBL" id="JAPEUV010000147">
    <property type="protein sequence ID" value="KAJ4331522.1"/>
    <property type="molecule type" value="Genomic_DNA"/>
</dbReference>
<evidence type="ECO:0000256" key="1">
    <source>
        <dbReference type="ARBA" id="ARBA00006484"/>
    </source>
</evidence>
<comment type="caution">
    <text evidence="4">The sequence shown here is derived from an EMBL/GenBank/DDBJ whole genome shotgun (WGS) entry which is preliminary data.</text>
</comment>
<dbReference type="OrthoDB" id="191139at2759"/>
<dbReference type="PANTHER" id="PTHR24320">
    <property type="entry name" value="RETINOL DEHYDROGENASE"/>
    <property type="match status" value="1"/>
</dbReference>
<evidence type="ECO:0000313" key="5">
    <source>
        <dbReference type="Proteomes" id="UP001140562"/>
    </source>
</evidence>
<comment type="similarity">
    <text evidence="1">Belongs to the short-chain dehydrogenases/reductases (SDR) family.</text>
</comment>
<keyword evidence="5" id="KW-1185">Reference proteome</keyword>
<dbReference type="PRINTS" id="PR00081">
    <property type="entry name" value="GDHRDH"/>
</dbReference>
<keyword evidence="3" id="KW-0560">Oxidoreductase</keyword>
<dbReference type="AlphaFoldDB" id="A0A9W8WRT6"/>
<evidence type="ECO:0000313" key="4">
    <source>
        <dbReference type="EMBL" id="KAJ4331522.1"/>
    </source>
</evidence>
<dbReference type="InterPro" id="IPR002347">
    <property type="entry name" value="SDR_fam"/>
</dbReference>
<dbReference type="Proteomes" id="UP001140562">
    <property type="component" value="Unassembled WGS sequence"/>
</dbReference>
<reference evidence="4" key="1">
    <citation type="submission" date="2022-10" db="EMBL/GenBank/DDBJ databases">
        <title>Tapping the CABI collections for fungal endophytes: first genome assemblies for Collariella, Neodidymelliopsis, Ascochyta clinopodiicola, Didymella pomorum, Didymosphaeria variabile, Neocosmospora piperis and Neocucurbitaria cava.</title>
        <authorList>
            <person name="Hill R."/>
        </authorList>
    </citation>
    <scope>NUCLEOTIDE SEQUENCE</scope>
    <source>
        <strain evidence="4">IMI 360193</strain>
    </source>
</reference>
<protein>
    <recommendedName>
        <fullName evidence="6">Oxidoreductase</fullName>
    </recommendedName>
</protein>
<dbReference type="InterPro" id="IPR036291">
    <property type="entry name" value="NAD(P)-bd_dom_sf"/>
</dbReference>
<dbReference type="GO" id="GO:0016491">
    <property type="term" value="F:oxidoreductase activity"/>
    <property type="evidence" value="ECO:0007669"/>
    <property type="project" value="UniProtKB-KW"/>
</dbReference>
<accession>A0A9W8WRT6</accession>
<evidence type="ECO:0008006" key="6">
    <source>
        <dbReference type="Google" id="ProtNLM"/>
    </source>
</evidence>
<dbReference type="SUPFAM" id="SSF51735">
    <property type="entry name" value="NAD(P)-binding Rossmann-fold domains"/>
    <property type="match status" value="1"/>
</dbReference>
<organism evidence="4 5">
    <name type="scientific">Didymella glomerata</name>
    <dbReference type="NCBI Taxonomy" id="749621"/>
    <lineage>
        <taxon>Eukaryota</taxon>
        <taxon>Fungi</taxon>
        <taxon>Dikarya</taxon>
        <taxon>Ascomycota</taxon>
        <taxon>Pezizomycotina</taxon>
        <taxon>Dothideomycetes</taxon>
        <taxon>Pleosporomycetidae</taxon>
        <taxon>Pleosporales</taxon>
        <taxon>Pleosporineae</taxon>
        <taxon>Didymellaceae</taxon>
        <taxon>Didymella</taxon>
    </lineage>
</organism>